<keyword evidence="7 10" id="KW-0663">Pyridoxal phosphate</keyword>
<dbReference type="NCBIfam" id="TIGR01139">
    <property type="entry name" value="cysK"/>
    <property type="match status" value="1"/>
</dbReference>
<dbReference type="GO" id="GO:0005737">
    <property type="term" value="C:cytoplasm"/>
    <property type="evidence" value="ECO:0007669"/>
    <property type="project" value="UniProtKB-ARBA"/>
</dbReference>
<comment type="cofactor">
    <cofactor evidence="1 10 12">
        <name>pyridoxal 5'-phosphate</name>
        <dbReference type="ChEBI" id="CHEBI:597326"/>
    </cofactor>
</comment>
<feature type="binding site" evidence="10">
    <location>
        <position position="424"/>
    </location>
    <ligand>
        <name>pyridoxal 5'-phosphate</name>
        <dbReference type="ChEBI" id="CHEBI:597326"/>
    </ligand>
</feature>
<evidence type="ECO:0000256" key="13">
    <source>
        <dbReference type="SAM" id="MobiDB-lite"/>
    </source>
</evidence>
<feature type="modified residue" description="N6-(pyridoxal phosphate)lysine" evidence="11">
    <location>
        <position position="201"/>
    </location>
</feature>
<dbReference type="Pfam" id="PF00050">
    <property type="entry name" value="Kazal_1"/>
    <property type="match status" value="1"/>
</dbReference>
<keyword evidence="6 12" id="KW-0808">Transferase</keyword>
<dbReference type="InterPro" id="IPR002350">
    <property type="entry name" value="Kazal_dom"/>
</dbReference>
<evidence type="ECO:0000256" key="11">
    <source>
        <dbReference type="PIRSR" id="PIRSR605856-51"/>
    </source>
</evidence>
<evidence type="ECO:0000256" key="5">
    <source>
        <dbReference type="ARBA" id="ARBA00022605"/>
    </source>
</evidence>
<feature type="compositionally biased region" description="Basic and acidic residues" evidence="13">
    <location>
        <begin position="484"/>
        <end position="497"/>
    </location>
</feature>
<evidence type="ECO:0000256" key="12">
    <source>
        <dbReference type="RuleBase" id="RU003985"/>
    </source>
</evidence>
<dbReference type="EMBL" id="LC093971">
    <property type="protein sequence ID" value="BAU71138.1"/>
    <property type="molecule type" value="mRNA"/>
</dbReference>
<feature type="region of interest" description="Disordered" evidence="13">
    <location>
        <begin position="42"/>
        <end position="62"/>
    </location>
</feature>
<dbReference type="SUPFAM" id="SSF53686">
    <property type="entry name" value="Tryptophan synthase beta subunit-like PLP-dependent enzymes"/>
    <property type="match status" value="1"/>
</dbReference>
<feature type="binding site" evidence="10">
    <location>
        <begin position="336"/>
        <end position="340"/>
    </location>
    <ligand>
        <name>pyridoxal 5'-phosphate</name>
        <dbReference type="ChEBI" id="CHEBI:597326"/>
    </ligand>
</feature>
<dbReference type="InterPro" id="IPR005859">
    <property type="entry name" value="CysK"/>
</dbReference>
<reference evidence="15" key="1">
    <citation type="submission" date="2015-10" db="EMBL/GenBank/DDBJ databases">
        <title>Towards Deciphering the Relationship between Polyphosphate Accumulation Dynamics and Electron-dense Bodies Ultrastructure in the Green Alga Parachlorella kessleri.</title>
        <authorList>
            <person name="Ota S."/>
            <person name="Yoshihara M."/>
            <person name="Yamazaki T."/>
            <person name="Takeshita T."/>
            <person name="Hiram A."/>
            <person name="Konomi M."/>
            <person name="Oshima K."/>
            <person name="Hattori M."/>
            <person name="Bisova K."/>
            <person name="Zachleder V."/>
            <person name="Kawano S."/>
        </authorList>
    </citation>
    <scope>NUCLEOTIDE SEQUENCE</scope>
    <source>
        <strain evidence="15">NIES-2152</strain>
    </source>
</reference>
<dbReference type="GO" id="GO:0004124">
    <property type="term" value="F:cysteine synthase activity"/>
    <property type="evidence" value="ECO:0007669"/>
    <property type="project" value="UniProtKB-UniRule"/>
</dbReference>
<dbReference type="InterPro" id="IPR005856">
    <property type="entry name" value="Cys_synth"/>
</dbReference>
<dbReference type="AlphaFoldDB" id="A0A146HU80"/>
<feature type="binding site" evidence="10">
    <location>
        <position position="232"/>
    </location>
    <ligand>
        <name>pyridoxal 5'-phosphate</name>
        <dbReference type="ChEBI" id="CHEBI:597326"/>
    </ligand>
</feature>
<dbReference type="Pfam" id="PF00291">
    <property type="entry name" value="PALP"/>
    <property type="match status" value="1"/>
</dbReference>
<dbReference type="PANTHER" id="PTHR10314">
    <property type="entry name" value="CYSTATHIONINE BETA-SYNTHASE"/>
    <property type="match status" value="1"/>
</dbReference>
<evidence type="ECO:0000256" key="7">
    <source>
        <dbReference type="ARBA" id="ARBA00022898"/>
    </source>
</evidence>
<comment type="catalytic activity">
    <reaction evidence="9 12">
        <text>O-acetyl-L-serine + hydrogen sulfide = L-cysteine + acetate</text>
        <dbReference type="Rhea" id="RHEA:14829"/>
        <dbReference type="ChEBI" id="CHEBI:29919"/>
        <dbReference type="ChEBI" id="CHEBI:30089"/>
        <dbReference type="ChEBI" id="CHEBI:35235"/>
        <dbReference type="ChEBI" id="CHEBI:58340"/>
        <dbReference type="EC" id="2.5.1.47"/>
    </reaction>
</comment>
<evidence type="ECO:0000256" key="8">
    <source>
        <dbReference type="ARBA" id="ARBA00023192"/>
    </source>
</evidence>
<organism evidence="15">
    <name type="scientific">Parachlorella kessleri</name>
    <name type="common">Green alga</name>
    <name type="synonym">Chlorella kessleri</name>
    <dbReference type="NCBI Taxonomy" id="3074"/>
    <lineage>
        <taxon>Eukaryota</taxon>
        <taxon>Viridiplantae</taxon>
        <taxon>Chlorophyta</taxon>
        <taxon>core chlorophytes</taxon>
        <taxon>Trebouxiophyceae</taxon>
        <taxon>Chlorellales</taxon>
        <taxon>Chlorellaceae</taxon>
        <taxon>Parachlorella</taxon>
    </lineage>
</organism>
<proteinExistence type="evidence at transcript level"/>
<dbReference type="SUPFAM" id="SSF100895">
    <property type="entry name" value="Kazal-type serine protease inhibitors"/>
    <property type="match status" value="1"/>
</dbReference>
<dbReference type="Gene3D" id="3.30.60.30">
    <property type="match status" value="1"/>
</dbReference>
<evidence type="ECO:0000256" key="4">
    <source>
        <dbReference type="ARBA" id="ARBA00012681"/>
    </source>
</evidence>
<evidence type="ECO:0000259" key="14">
    <source>
        <dbReference type="PROSITE" id="PS51465"/>
    </source>
</evidence>
<keyword evidence="8 12" id="KW-0198">Cysteine biosynthesis</keyword>
<dbReference type="NCBIfam" id="TIGR01136">
    <property type="entry name" value="cysKM"/>
    <property type="match status" value="1"/>
</dbReference>
<evidence type="ECO:0000256" key="3">
    <source>
        <dbReference type="ARBA" id="ARBA00007103"/>
    </source>
</evidence>
<name>A0A146HU80_PARKE</name>
<comment type="similarity">
    <text evidence="3 12">Belongs to the cysteine synthase/cystathionine beta-synthase family.</text>
</comment>
<evidence type="ECO:0000256" key="1">
    <source>
        <dbReference type="ARBA" id="ARBA00001933"/>
    </source>
</evidence>
<dbReference type="EC" id="2.5.1.47" evidence="4 12"/>
<protein>
    <recommendedName>
        <fullName evidence="4 12">Cysteine synthase</fullName>
        <ecNumber evidence="4 12">2.5.1.47</ecNumber>
    </recommendedName>
</protein>
<feature type="region of interest" description="Disordered" evidence="13">
    <location>
        <begin position="471"/>
        <end position="497"/>
    </location>
</feature>
<dbReference type="InterPro" id="IPR050214">
    <property type="entry name" value="Cys_Synth/Cystath_Beta-Synth"/>
</dbReference>
<evidence type="ECO:0000256" key="10">
    <source>
        <dbReference type="PIRSR" id="PIRSR605856-50"/>
    </source>
</evidence>
<comment type="pathway">
    <text evidence="2">Amino-acid biosynthesis; L-cysteine biosynthesis; L-cysteine from L-serine: step 2/2.</text>
</comment>
<dbReference type="Gene3D" id="3.40.50.1100">
    <property type="match status" value="2"/>
</dbReference>
<dbReference type="FunFam" id="3.40.50.1100:FF:000067">
    <property type="entry name" value="Cysteine synthase"/>
    <property type="match status" value="1"/>
</dbReference>
<evidence type="ECO:0000313" key="15">
    <source>
        <dbReference type="EMBL" id="BAU71138.1"/>
    </source>
</evidence>
<feature type="domain" description="Kazal-like" evidence="14">
    <location>
        <begin position="54"/>
        <end position="104"/>
    </location>
</feature>
<dbReference type="InterPro" id="IPR001926">
    <property type="entry name" value="TrpB-like_PALP"/>
</dbReference>
<dbReference type="InterPro" id="IPR001216">
    <property type="entry name" value="P-phosphate_BS"/>
</dbReference>
<feature type="compositionally biased region" description="Pro residues" evidence="13">
    <location>
        <begin position="48"/>
        <end position="62"/>
    </location>
</feature>
<keyword evidence="5 12" id="KW-0028">Amino-acid biosynthesis</keyword>
<dbReference type="InterPro" id="IPR036052">
    <property type="entry name" value="TrpB-like_PALP_sf"/>
</dbReference>
<evidence type="ECO:0000256" key="9">
    <source>
        <dbReference type="ARBA" id="ARBA00047931"/>
    </source>
</evidence>
<dbReference type="GO" id="GO:0006535">
    <property type="term" value="P:cysteine biosynthetic process from serine"/>
    <property type="evidence" value="ECO:0007669"/>
    <property type="project" value="UniProtKB-UniRule"/>
</dbReference>
<dbReference type="SMART" id="SM00280">
    <property type="entry name" value="KAZAL"/>
    <property type="match status" value="1"/>
</dbReference>
<dbReference type="PROSITE" id="PS51465">
    <property type="entry name" value="KAZAL_2"/>
    <property type="match status" value="1"/>
</dbReference>
<dbReference type="PROSITE" id="PS00901">
    <property type="entry name" value="CYS_SYNTHASE"/>
    <property type="match status" value="1"/>
</dbReference>
<sequence>MAVLLGAAAVTEATGIIQTLGANPTGVRKLLLCPRNDFDCNPGGGLPRPTPPAPPTQPAPPHPAGVACTNVFNPVCGVDGRTYGNSCKAGLAGVAVSHQGACAVCTLCHDNVLQGVNEPPAATETLSRRGRQLLRPVSAAQALAQDVASVLGPKVSPEGIKADATQIIGNTPLVRLNKVNDMCYAEIVCKLEIMEPCSSVKDRIAYAMVERAEREGVISPGKTTLVEPTSGNTGVGLAYVAATKGYKLVLTMPDTMSVERRVLLRAFGAELVLTNGKLGMTGAIKKAEEILGSTPGAYMLQQFDNPANPEVHYRTTGPEIWRDTAGQLDYFVAGVGTGGTITGAGRYLKEHKPSIQLVAVEPSESPVLSGGKPGYHQIQGIGAGFVPKVLQVDLLDEIQRVSSQDSVAMARRLAREEGILCGISSGAAVVAAIRIAQRPETKGKRVVVVLPSFGERYLSTVLFSQLWSTNADEEDSMPSSWRQDSGEEQKATKEFKL</sequence>
<dbReference type="InterPro" id="IPR036058">
    <property type="entry name" value="Kazal_dom_sf"/>
</dbReference>
<dbReference type="FunFam" id="3.40.50.1100:FF:000002">
    <property type="entry name" value="Cysteine synthase"/>
    <property type="match status" value="1"/>
</dbReference>
<dbReference type="CDD" id="cd00104">
    <property type="entry name" value="KAZAL_FS"/>
    <property type="match status" value="1"/>
</dbReference>
<evidence type="ECO:0000256" key="2">
    <source>
        <dbReference type="ARBA" id="ARBA00004962"/>
    </source>
</evidence>
<dbReference type="CDD" id="cd01561">
    <property type="entry name" value="CBS_like"/>
    <property type="match status" value="1"/>
</dbReference>
<evidence type="ECO:0000256" key="6">
    <source>
        <dbReference type="ARBA" id="ARBA00022679"/>
    </source>
</evidence>
<accession>A0A146HU80</accession>